<evidence type="ECO:0000313" key="2">
    <source>
        <dbReference type="EMBL" id="TWI43929.1"/>
    </source>
</evidence>
<keyword evidence="1" id="KW-0812">Transmembrane</keyword>
<dbReference type="AlphaFoldDB" id="A0A562PHM6"/>
<dbReference type="EMBL" id="VLKY01000060">
    <property type="protein sequence ID" value="TWI43929.1"/>
    <property type="molecule type" value="Genomic_DNA"/>
</dbReference>
<comment type="caution">
    <text evidence="2">The sequence shown here is derived from an EMBL/GenBank/DDBJ whole genome shotgun (WGS) entry which is preliminary data.</text>
</comment>
<keyword evidence="1" id="KW-0472">Membrane</keyword>
<evidence type="ECO:0000313" key="3">
    <source>
        <dbReference type="Proteomes" id="UP000316905"/>
    </source>
</evidence>
<dbReference type="Proteomes" id="UP000316905">
    <property type="component" value="Unassembled WGS sequence"/>
</dbReference>
<reference evidence="2 3" key="1">
    <citation type="journal article" date="2015" name="Stand. Genomic Sci.">
        <title>Genomic Encyclopedia of Bacterial and Archaeal Type Strains, Phase III: the genomes of soil and plant-associated and newly described type strains.</title>
        <authorList>
            <person name="Whitman W.B."/>
            <person name="Woyke T."/>
            <person name="Klenk H.P."/>
            <person name="Zhou Y."/>
            <person name="Lilburn T.G."/>
            <person name="Beck B.J."/>
            <person name="De Vos P."/>
            <person name="Vandamme P."/>
            <person name="Eisen J.A."/>
            <person name="Garrity G."/>
            <person name="Hugenholtz P."/>
            <person name="Kyrpides N.C."/>
        </authorList>
    </citation>
    <scope>NUCLEOTIDE SEQUENCE [LARGE SCALE GENOMIC DNA]</scope>
    <source>
        <strain evidence="2 3">CGMCC 1.6858</strain>
    </source>
</reference>
<organism evidence="2 3">
    <name type="scientific">Pseudomonas duriflava</name>
    <dbReference type="NCBI Taxonomy" id="459528"/>
    <lineage>
        <taxon>Bacteria</taxon>
        <taxon>Pseudomonadati</taxon>
        <taxon>Pseudomonadota</taxon>
        <taxon>Gammaproteobacteria</taxon>
        <taxon>Pseudomonadales</taxon>
        <taxon>Pseudomonadaceae</taxon>
        <taxon>Pseudomonas</taxon>
    </lineage>
</organism>
<feature type="transmembrane region" description="Helical" evidence="1">
    <location>
        <begin position="53"/>
        <end position="74"/>
    </location>
</feature>
<feature type="transmembrane region" description="Helical" evidence="1">
    <location>
        <begin position="12"/>
        <end position="33"/>
    </location>
</feature>
<evidence type="ECO:0000256" key="1">
    <source>
        <dbReference type="SAM" id="Phobius"/>
    </source>
</evidence>
<accession>A0A562PHM6</accession>
<keyword evidence="3" id="KW-1185">Reference proteome</keyword>
<sequence>MRLLLAYTLTALLSGGIAFLAAALLGVVAIFALPFVANFPAPDPPDSIDFGKGMLMMMVGFSVFAALLVPLWVVSFRYVWKKFDVDSFIANGAVRN</sequence>
<keyword evidence="1" id="KW-1133">Transmembrane helix</keyword>
<protein>
    <submittedName>
        <fullName evidence="2">Uncharacterized protein</fullName>
    </submittedName>
</protein>
<gene>
    <name evidence="2" type="ORF">IQ22_04753</name>
</gene>
<name>A0A562PHM6_9PSED</name>
<proteinExistence type="predicted"/>